<gene>
    <name evidence="1" type="ORF">SCF082_LOCUS18376</name>
</gene>
<dbReference type="EMBL" id="CAXAMM010012261">
    <property type="protein sequence ID" value="CAK9028467.1"/>
    <property type="molecule type" value="Genomic_DNA"/>
</dbReference>
<name>A0ABP0KNN1_9DINO</name>
<reference evidence="1 2" key="1">
    <citation type="submission" date="2024-02" db="EMBL/GenBank/DDBJ databases">
        <authorList>
            <person name="Chen Y."/>
            <person name="Shah S."/>
            <person name="Dougan E. K."/>
            <person name="Thang M."/>
            <person name="Chan C."/>
        </authorList>
    </citation>
    <scope>NUCLEOTIDE SEQUENCE [LARGE SCALE GENOMIC DNA]</scope>
</reference>
<organism evidence="1 2">
    <name type="scientific">Durusdinium trenchii</name>
    <dbReference type="NCBI Taxonomy" id="1381693"/>
    <lineage>
        <taxon>Eukaryota</taxon>
        <taxon>Sar</taxon>
        <taxon>Alveolata</taxon>
        <taxon>Dinophyceae</taxon>
        <taxon>Suessiales</taxon>
        <taxon>Symbiodiniaceae</taxon>
        <taxon>Durusdinium</taxon>
    </lineage>
</organism>
<proteinExistence type="predicted"/>
<keyword evidence="2" id="KW-1185">Reference proteome</keyword>
<protein>
    <submittedName>
        <fullName evidence="1">Uncharacterized protein</fullName>
    </submittedName>
</protein>
<comment type="caution">
    <text evidence="1">The sequence shown here is derived from an EMBL/GenBank/DDBJ whole genome shotgun (WGS) entry which is preliminary data.</text>
</comment>
<accession>A0ABP0KNN1</accession>
<evidence type="ECO:0000313" key="1">
    <source>
        <dbReference type="EMBL" id="CAK9028467.1"/>
    </source>
</evidence>
<evidence type="ECO:0000313" key="2">
    <source>
        <dbReference type="Proteomes" id="UP001642464"/>
    </source>
</evidence>
<sequence length="100" mass="11308">GPVLQWQIKLLHLQCRDNEITCMGRGTSSSQLNIKGRTHAFTQAGSLSQMAKKMKTARISKKCSRPQFVYHLDHLCSRYEKVYRTTTLPQISVTLDGAGR</sequence>
<dbReference type="Proteomes" id="UP001642464">
    <property type="component" value="Unassembled WGS sequence"/>
</dbReference>
<feature type="non-terminal residue" evidence="1">
    <location>
        <position position="1"/>
    </location>
</feature>